<sequence>MSVNLLGQIINVSVRKGIFNRAGFFIGAVQKTIDCFGIVIFTWKPLLSQDSLFLKEDVKMVKWKQNPRD</sequence>
<protein>
    <submittedName>
        <fullName evidence="1">Uncharacterized protein</fullName>
    </submittedName>
</protein>
<gene>
    <name evidence="1" type="ORF">RUMHYD_00016</name>
</gene>
<accession>C0CGQ3</accession>
<dbReference type="AlphaFoldDB" id="C0CGQ3"/>
<keyword evidence="2" id="KW-1185">Reference proteome</keyword>
<comment type="caution">
    <text evidence="1">The sequence shown here is derived from an EMBL/GenBank/DDBJ whole genome shotgun (WGS) entry which is preliminary data.</text>
</comment>
<name>C0CGQ3_BLAHS</name>
<evidence type="ECO:0000313" key="2">
    <source>
        <dbReference type="Proteomes" id="UP000003100"/>
    </source>
</evidence>
<dbReference type="EMBL" id="ACBZ01000002">
    <property type="protein sequence ID" value="EEG50959.1"/>
    <property type="molecule type" value="Genomic_DNA"/>
</dbReference>
<evidence type="ECO:0000313" key="1">
    <source>
        <dbReference type="EMBL" id="EEG50959.1"/>
    </source>
</evidence>
<dbReference type="HOGENOM" id="CLU_2767616_0_0_9"/>
<reference evidence="1 2" key="2">
    <citation type="submission" date="2009-02" db="EMBL/GenBank/DDBJ databases">
        <title>Draft genome sequence of Blautia hydrogenotrophica DSM 10507 (Ruminococcus hydrogenotrophicus DSM 10507).</title>
        <authorList>
            <person name="Sudarsanam P."/>
            <person name="Ley R."/>
            <person name="Guruge J."/>
            <person name="Turnbaugh P.J."/>
            <person name="Mahowald M."/>
            <person name="Liep D."/>
            <person name="Gordon J."/>
        </authorList>
    </citation>
    <scope>NUCLEOTIDE SEQUENCE [LARGE SCALE GENOMIC DNA]</scope>
    <source>
        <strain evidence="2">DSM 10507 / JCM 14656 / S5a33</strain>
    </source>
</reference>
<organism evidence="1 2">
    <name type="scientific">Blautia hydrogenotrophica (strain DSM 10507 / JCM 14656 / S5a33)</name>
    <name type="common">Ruminococcus hydrogenotrophicus</name>
    <dbReference type="NCBI Taxonomy" id="476272"/>
    <lineage>
        <taxon>Bacteria</taxon>
        <taxon>Bacillati</taxon>
        <taxon>Bacillota</taxon>
        <taxon>Clostridia</taxon>
        <taxon>Lachnospirales</taxon>
        <taxon>Lachnospiraceae</taxon>
        <taxon>Blautia</taxon>
    </lineage>
</organism>
<dbReference type="Proteomes" id="UP000003100">
    <property type="component" value="Unassembled WGS sequence"/>
</dbReference>
<proteinExistence type="predicted"/>
<reference evidence="1 2" key="1">
    <citation type="submission" date="2009-01" db="EMBL/GenBank/DDBJ databases">
        <authorList>
            <person name="Fulton L."/>
            <person name="Clifton S."/>
            <person name="Fulton B."/>
            <person name="Xu J."/>
            <person name="Minx P."/>
            <person name="Pepin K.H."/>
            <person name="Johnson M."/>
            <person name="Bhonagiri V."/>
            <person name="Nash W.E."/>
            <person name="Mardis E.R."/>
            <person name="Wilson R.K."/>
        </authorList>
    </citation>
    <scope>NUCLEOTIDE SEQUENCE [LARGE SCALE GENOMIC DNA]</scope>
    <source>
        <strain evidence="2">DSM 10507 / JCM 14656 / S5a33</strain>
    </source>
</reference>